<evidence type="ECO:0000313" key="3">
    <source>
        <dbReference type="EMBL" id="MDQ4214216.1"/>
    </source>
</evidence>
<dbReference type="Gene3D" id="3.40.30.10">
    <property type="entry name" value="Glutaredoxin"/>
    <property type="match status" value="1"/>
</dbReference>
<dbReference type="InterPro" id="IPR036249">
    <property type="entry name" value="Thioredoxin-like_sf"/>
</dbReference>
<dbReference type="EMBL" id="JAVFCB010000005">
    <property type="protein sequence ID" value="MDQ4214216.1"/>
    <property type="molecule type" value="Genomic_DNA"/>
</dbReference>
<keyword evidence="1" id="KW-0472">Membrane</keyword>
<dbReference type="RefSeq" id="WP_308489159.1">
    <property type="nucleotide sequence ID" value="NZ_JAVFCB010000005.1"/>
</dbReference>
<dbReference type="Proteomes" id="UP001230289">
    <property type="component" value="Unassembled WGS sequence"/>
</dbReference>
<feature type="transmembrane region" description="Helical" evidence="1">
    <location>
        <begin position="12"/>
        <end position="33"/>
    </location>
</feature>
<feature type="domain" description="Thioredoxin-like fold" evidence="2">
    <location>
        <begin position="52"/>
        <end position="209"/>
    </location>
</feature>
<dbReference type="SUPFAM" id="SSF52833">
    <property type="entry name" value="Thioredoxin-like"/>
    <property type="match status" value="1"/>
</dbReference>
<reference evidence="3 4" key="1">
    <citation type="submission" date="2023-08" db="EMBL/GenBank/DDBJ databases">
        <title>Microbacterium sp. nov., isolated from a waste landfill.</title>
        <authorList>
            <person name="Wen W."/>
        </authorList>
    </citation>
    <scope>NUCLEOTIDE SEQUENCE [LARGE SCALE GENOMIC DNA]</scope>
    <source>
        <strain evidence="3 4">ASV81</strain>
    </source>
</reference>
<organism evidence="3 4">
    <name type="scientific">Microbacterium capsulatum</name>
    <dbReference type="NCBI Taxonomy" id="3041921"/>
    <lineage>
        <taxon>Bacteria</taxon>
        <taxon>Bacillati</taxon>
        <taxon>Actinomycetota</taxon>
        <taxon>Actinomycetes</taxon>
        <taxon>Micrococcales</taxon>
        <taxon>Microbacteriaceae</taxon>
        <taxon>Microbacterium</taxon>
    </lineage>
</organism>
<gene>
    <name evidence="3" type="ORF">RBR11_09850</name>
</gene>
<protein>
    <submittedName>
        <fullName evidence="3">Thioredoxin domain-containing protein</fullName>
    </submittedName>
</protein>
<comment type="caution">
    <text evidence="3">The sequence shown here is derived from an EMBL/GenBank/DDBJ whole genome shotgun (WGS) entry which is preliminary data.</text>
</comment>
<dbReference type="InterPro" id="IPR012336">
    <property type="entry name" value="Thioredoxin-like_fold"/>
</dbReference>
<keyword evidence="1" id="KW-1133">Transmembrane helix</keyword>
<keyword evidence="4" id="KW-1185">Reference proteome</keyword>
<evidence type="ECO:0000259" key="2">
    <source>
        <dbReference type="Pfam" id="PF13462"/>
    </source>
</evidence>
<evidence type="ECO:0000256" key="1">
    <source>
        <dbReference type="SAM" id="Phobius"/>
    </source>
</evidence>
<dbReference type="Pfam" id="PF13462">
    <property type="entry name" value="Thioredoxin_4"/>
    <property type="match status" value="1"/>
</dbReference>
<name>A0ABU0XGG6_9MICO</name>
<keyword evidence="1" id="KW-0812">Transmembrane</keyword>
<sequence length="223" mass="23480">MAAAKGRTNGFAIGVTAAVVAVLIVLVGVVVFLNNKATDPGEKPVGSHITDTGGIVFGDSKTNTVTTYVDFLCPICNQFEQSEGDTIKQQVDSGKSALQVQPVSILDSRTSPAGYSSRAASAMYSVAIHDYKNAYAFMQALYAGQPQEGSAGLTDDQIIDIAKQAGVNVTSDLEKEIKAHKYQKWAQAAQLPQGASGTPTLVINGKQIPVTMNPNADILPHLK</sequence>
<evidence type="ECO:0000313" key="4">
    <source>
        <dbReference type="Proteomes" id="UP001230289"/>
    </source>
</evidence>
<proteinExistence type="predicted"/>
<accession>A0ABU0XGG6</accession>